<proteinExistence type="predicted"/>
<gene>
    <name evidence="1" type="ORF">L873DRAFT_1880904</name>
</gene>
<dbReference type="Proteomes" id="UP000276215">
    <property type="component" value="Unassembled WGS sequence"/>
</dbReference>
<organism evidence="1 2">
    <name type="scientific">Choiromyces venosus 120613-1</name>
    <dbReference type="NCBI Taxonomy" id="1336337"/>
    <lineage>
        <taxon>Eukaryota</taxon>
        <taxon>Fungi</taxon>
        <taxon>Dikarya</taxon>
        <taxon>Ascomycota</taxon>
        <taxon>Pezizomycotina</taxon>
        <taxon>Pezizomycetes</taxon>
        <taxon>Pezizales</taxon>
        <taxon>Tuberaceae</taxon>
        <taxon>Choiromyces</taxon>
    </lineage>
</organism>
<keyword evidence="2" id="KW-1185">Reference proteome</keyword>
<protein>
    <submittedName>
        <fullName evidence="1">Uncharacterized protein</fullName>
    </submittedName>
</protein>
<reference evidence="1 2" key="1">
    <citation type="journal article" date="2018" name="Nat. Ecol. Evol.">
        <title>Pezizomycetes genomes reveal the molecular basis of ectomycorrhizal truffle lifestyle.</title>
        <authorList>
            <person name="Murat C."/>
            <person name="Payen T."/>
            <person name="Noel B."/>
            <person name="Kuo A."/>
            <person name="Morin E."/>
            <person name="Chen J."/>
            <person name="Kohler A."/>
            <person name="Krizsan K."/>
            <person name="Balestrini R."/>
            <person name="Da Silva C."/>
            <person name="Montanini B."/>
            <person name="Hainaut M."/>
            <person name="Levati E."/>
            <person name="Barry K.W."/>
            <person name="Belfiori B."/>
            <person name="Cichocki N."/>
            <person name="Clum A."/>
            <person name="Dockter R.B."/>
            <person name="Fauchery L."/>
            <person name="Guy J."/>
            <person name="Iotti M."/>
            <person name="Le Tacon F."/>
            <person name="Lindquist E.A."/>
            <person name="Lipzen A."/>
            <person name="Malagnac F."/>
            <person name="Mello A."/>
            <person name="Molinier V."/>
            <person name="Miyauchi S."/>
            <person name="Poulain J."/>
            <person name="Riccioni C."/>
            <person name="Rubini A."/>
            <person name="Sitrit Y."/>
            <person name="Splivallo R."/>
            <person name="Traeger S."/>
            <person name="Wang M."/>
            <person name="Zifcakova L."/>
            <person name="Wipf D."/>
            <person name="Zambonelli A."/>
            <person name="Paolocci F."/>
            <person name="Nowrousian M."/>
            <person name="Ottonello S."/>
            <person name="Baldrian P."/>
            <person name="Spatafora J.W."/>
            <person name="Henrissat B."/>
            <person name="Nagy L.G."/>
            <person name="Aury J.M."/>
            <person name="Wincker P."/>
            <person name="Grigoriev I.V."/>
            <person name="Bonfante P."/>
            <person name="Martin F.M."/>
        </authorList>
    </citation>
    <scope>NUCLEOTIDE SEQUENCE [LARGE SCALE GENOMIC DNA]</scope>
    <source>
        <strain evidence="1 2">120613-1</strain>
    </source>
</reference>
<dbReference type="AlphaFoldDB" id="A0A3N4JZ11"/>
<evidence type="ECO:0000313" key="2">
    <source>
        <dbReference type="Proteomes" id="UP000276215"/>
    </source>
</evidence>
<evidence type="ECO:0000313" key="1">
    <source>
        <dbReference type="EMBL" id="RPB02132.1"/>
    </source>
</evidence>
<dbReference type="OrthoDB" id="5427804at2759"/>
<accession>A0A3N4JZ11</accession>
<dbReference type="EMBL" id="ML120369">
    <property type="protein sequence ID" value="RPB02132.1"/>
    <property type="molecule type" value="Genomic_DNA"/>
</dbReference>
<sequence>MTISCISDIYYCFHLKKADIIKSVFCKVGLSLPIDGSYDLELNIKNFLGLGEGSNWKEDFGIVDEAADISDVYNHNESIDLIYSYE</sequence>
<name>A0A3N4JZ11_9PEZI</name>